<name>A0A6C0R7V4_9BACT</name>
<keyword evidence="2" id="KW-1185">Reference proteome</keyword>
<dbReference type="KEGG" id="drc:G0Q07_00260"/>
<evidence type="ECO:0000313" key="2">
    <source>
        <dbReference type="Proteomes" id="UP000474630"/>
    </source>
</evidence>
<gene>
    <name evidence="1" type="ORF">G0Q07_00260</name>
</gene>
<organism evidence="1 2">
    <name type="scientific">Draconibacterium halophilum</name>
    <dbReference type="NCBI Taxonomy" id="2706887"/>
    <lineage>
        <taxon>Bacteria</taxon>
        <taxon>Pseudomonadati</taxon>
        <taxon>Bacteroidota</taxon>
        <taxon>Bacteroidia</taxon>
        <taxon>Marinilabiliales</taxon>
        <taxon>Prolixibacteraceae</taxon>
        <taxon>Draconibacterium</taxon>
    </lineage>
</organism>
<dbReference type="RefSeq" id="WP_163344119.1">
    <property type="nucleotide sequence ID" value="NZ_CP048409.1"/>
</dbReference>
<dbReference type="AlphaFoldDB" id="A0A6C0R7V4"/>
<protein>
    <submittedName>
        <fullName evidence="1">Uncharacterized protein</fullName>
    </submittedName>
</protein>
<sequence>MKHNLHNISKGNAPPGEKVNPFRVDQFCCHFDGGTMEKSVSAEQKSNRFLTAFGMASTGGQLLLNMRDGPRGRAPATRFAPVNGLVTLIKKSSVNLCVHSVSSVVKERINHKEHREATENAAVNALNPTKAFRTNCTEVVRLQEENASVGMVEYWSIGRLEY</sequence>
<proteinExistence type="predicted"/>
<reference evidence="1 2" key="1">
    <citation type="submission" date="2020-02" db="EMBL/GenBank/DDBJ databases">
        <title>Genome sequencing for Draconibacterium sp. strain M1.</title>
        <authorList>
            <person name="Park S.-J."/>
        </authorList>
    </citation>
    <scope>NUCLEOTIDE SEQUENCE [LARGE SCALE GENOMIC DNA]</scope>
    <source>
        <strain evidence="1 2">M1</strain>
    </source>
</reference>
<dbReference type="EMBL" id="CP048409">
    <property type="protein sequence ID" value="QIA06260.1"/>
    <property type="molecule type" value="Genomic_DNA"/>
</dbReference>
<dbReference type="Proteomes" id="UP000474630">
    <property type="component" value="Chromosome"/>
</dbReference>
<accession>A0A6C0R7V4</accession>
<evidence type="ECO:0000313" key="1">
    <source>
        <dbReference type="EMBL" id="QIA06260.1"/>
    </source>
</evidence>